<dbReference type="PANTHER" id="PTHR47435">
    <property type="entry name" value="KELCH REPEAT PROTEIN (AFU_ORTHOLOGUE AFUA_5G12780)"/>
    <property type="match status" value="1"/>
</dbReference>
<dbReference type="GO" id="GO:0019760">
    <property type="term" value="P:glucosinolate metabolic process"/>
    <property type="evidence" value="ECO:0007669"/>
    <property type="project" value="UniProtKB-ARBA"/>
</dbReference>
<sequence>MAKEYDFDNERLREYLADHTAGLMRNADSARDREPPRPQVSVPDFTSQAKRLASVVALFPNSILTADNFDDTLNKVLNTQSLDHPPEIIHGMAVELYKRRGDAFFRLQRTRDASHAYTMAVQKFAKADAKGILHRDEFLNTKSLAVSDNYLAGFSAQLSAAQAARCFYELHEYGAALDWATEVDVLQKHVQFSVMSGEKTLFEWESFGMPDADFYAARIRAYLVAFDTYSSLGNTSARTDCLWQAQSISENVPFKFSSSVNAVAPLPDLERVSETTATRHPDPGVVHRQKVIDASIQVRGSWRKLTQTDQIGSRFSVTSFVFEGTLYIFGGQKDAIGPFYRELWACDLESTARKWRQMPQYPWPKSGGYEDYCGLCFALDKENARAYLFRGSLNVAYFDLRSKQWARLKTTCSGTWPYPHDVRNYSAQVVDERLYIFGGRTTQTPVGTDLFMALNLKTLKWECLSGNNSGDDPSYSRPGLREWAASWVSKDKQKIFFFAGNADRMGAGMFKKKHGGDHSFDYDDLWSWNVSEKVWRRERVVGNRPSRRTEMSYVYNPVLDKFFIFGGYSPTVPTTNFSRRNTMFTFSYYADTFMLDSDDPSKSSFKHVITRGFPSYRALGQLVVDDQTGKTYLWGGYTNTQFVPQHKSSNINTTRNFTDLWELRVDVEGGGFEGVNLDEEARTAKAGPFCRCFNCESTGSWQKCGGTCKGKAFFCSQACLKEGWKEHKQRHGCRKV</sequence>
<dbReference type="InterPro" id="IPR015915">
    <property type="entry name" value="Kelch-typ_b-propeller"/>
</dbReference>
<dbReference type="AlphaFoldDB" id="A0A0D7B4D0"/>
<name>A0A0D7B4D0_9AGAR</name>
<accession>A0A0D7B4D0</accession>
<dbReference type="Proteomes" id="UP000054007">
    <property type="component" value="Unassembled WGS sequence"/>
</dbReference>
<dbReference type="Gene3D" id="2.120.10.80">
    <property type="entry name" value="Kelch-type beta propeller"/>
    <property type="match status" value="2"/>
</dbReference>
<gene>
    <name evidence="3" type="ORF">CYLTODRAFT_400420</name>
</gene>
<protein>
    <submittedName>
        <fullName evidence="3">Uncharacterized protein</fullName>
    </submittedName>
</protein>
<evidence type="ECO:0000256" key="1">
    <source>
        <dbReference type="ARBA" id="ARBA00022737"/>
    </source>
</evidence>
<dbReference type="EMBL" id="KN880590">
    <property type="protein sequence ID" value="KIY65428.1"/>
    <property type="molecule type" value="Genomic_DNA"/>
</dbReference>
<dbReference type="PANTHER" id="PTHR47435:SF4">
    <property type="entry name" value="KELCH REPEAT PROTEIN (AFU_ORTHOLOGUE AFUA_5G12780)"/>
    <property type="match status" value="1"/>
</dbReference>
<dbReference type="SUPFAM" id="SSF50965">
    <property type="entry name" value="Galactose oxidase, central domain"/>
    <property type="match status" value="1"/>
</dbReference>
<proteinExistence type="predicted"/>
<keyword evidence="2" id="KW-0408">Iron</keyword>
<reference evidence="3 4" key="1">
    <citation type="journal article" date="2015" name="Fungal Genet. Biol.">
        <title>Evolution of novel wood decay mechanisms in Agaricales revealed by the genome sequences of Fistulina hepatica and Cylindrobasidium torrendii.</title>
        <authorList>
            <person name="Floudas D."/>
            <person name="Held B.W."/>
            <person name="Riley R."/>
            <person name="Nagy L.G."/>
            <person name="Koehler G."/>
            <person name="Ransdell A.S."/>
            <person name="Younus H."/>
            <person name="Chow J."/>
            <person name="Chiniquy J."/>
            <person name="Lipzen A."/>
            <person name="Tritt A."/>
            <person name="Sun H."/>
            <person name="Haridas S."/>
            <person name="LaButti K."/>
            <person name="Ohm R.A."/>
            <person name="Kues U."/>
            <person name="Blanchette R.A."/>
            <person name="Grigoriev I.V."/>
            <person name="Minto R.E."/>
            <person name="Hibbett D.S."/>
        </authorList>
    </citation>
    <scope>NUCLEOTIDE SEQUENCE [LARGE SCALE GENOMIC DNA]</scope>
    <source>
        <strain evidence="3 4">FP15055 ss-10</strain>
    </source>
</reference>
<dbReference type="InterPro" id="IPR011043">
    <property type="entry name" value="Gal_Oxase/kelch_b-propeller"/>
</dbReference>
<dbReference type="Pfam" id="PF24681">
    <property type="entry name" value="Kelch_KLHDC2_KLHL20_DRC7"/>
    <property type="match status" value="1"/>
</dbReference>
<keyword evidence="1" id="KW-0677">Repeat</keyword>
<dbReference type="OrthoDB" id="432528at2759"/>
<organism evidence="3 4">
    <name type="scientific">Cylindrobasidium torrendii FP15055 ss-10</name>
    <dbReference type="NCBI Taxonomy" id="1314674"/>
    <lineage>
        <taxon>Eukaryota</taxon>
        <taxon>Fungi</taxon>
        <taxon>Dikarya</taxon>
        <taxon>Basidiomycota</taxon>
        <taxon>Agaricomycotina</taxon>
        <taxon>Agaricomycetes</taxon>
        <taxon>Agaricomycetidae</taxon>
        <taxon>Agaricales</taxon>
        <taxon>Marasmiineae</taxon>
        <taxon>Physalacriaceae</taxon>
        <taxon>Cylindrobasidium</taxon>
    </lineage>
</organism>
<evidence type="ECO:0000256" key="2">
    <source>
        <dbReference type="ARBA" id="ARBA00023004"/>
    </source>
</evidence>
<evidence type="ECO:0000313" key="4">
    <source>
        <dbReference type="Proteomes" id="UP000054007"/>
    </source>
</evidence>
<keyword evidence="4" id="KW-1185">Reference proteome</keyword>
<evidence type="ECO:0000313" key="3">
    <source>
        <dbReference type="EMBL" id="KIY65428.1"/>
    </source>
</evidence>